<dbReference type="GO" id="GO:0003999">
    <property type="term" value="F:adenine phosphoribosyltransferase activity"/>
    <property type="evidence" value="ECO:0007669"/>
    <property type="project" value="UniProtKB-UniRule"/>
</dbReference>
<feature type="domain" description="Phosphoribosyltransferase" evidence="12">
    <location>
        <begin position="28"/>
        <end position="144"/>
    </location>
</feature>
<protein>
    <recommendedName>
        <fullName evidence="6 11">Adenine phosphoribosyltransferase</fullName>
        <shortName evidence="11">APRT</shortName>
        <ecNumber evidence="6 11">2.4.2.7</ecNumber>
    </recommendedName>
</protein>
<name>D3PVC9_STANL</name>
<keyword evidence="7 11" id="KW-0963">Cytoplasm</keyword>
<dbReference type="InterPro" id="IPR029057">
    <property type="entry name" value="PRTase-like"/>
</dbReference>
<keyword evidence="8 11" id="KW-0328">Glycosyltransferase</keyword>
<comment type="subcellular location">
    <subcellularLocation>
        <location evidence="3 11">Cytoplasm</location>
    </subcellularLocation>
</comment>
<dbReference type="GO" id="GO:0006166">
    <property type="term" value="P:purine ribonucleoside salvage"/>
    <property type="evidence" value="ECO:0007669"/>
    <property type="project" value="UniProtKB-KW"/>
</dbReference>
<evidence type="ECO:0000259" key="12">
    <source>
        <dbReference type="Pfam" id="PF00156"/>
    </source>
</evidence>
<keyword evidence="9 11" id="KW-0808">Transferase</keyword>
<proteinExistence type="inferred from homology"/>
<comment type="subunit">
    <text evidence="11">Homodimer.</text>
</comment>
<dbReference type="PANTHER" id="PTHR32315">
    <property type="entry name" value="ADENINE PHOSPHORIBOSYLTRANSFERASE"/>
    <property type="match status" value="1"/>
</dbReference>
<evidence type="ECO:0000256" key="9">
    <source>
        <dbReference type="ARBA" id="ARBA00022679"/>
    </source>
</evidence>
<dbReference type="GO" id="GO:0005737">
    <property type="term" value="C:cytoplasm"/>
    <property type="evidence" value="ECO:0007669"/>
    <property type="project" value="UniProtKB-SubCell"/>
</dbReference>
<evidence type="ECO:0000256" key="7">
    <source>
        <dbReference type="ARBA" id="ARBA00022490"/>
    </source>
</evidence>
<dbReference type="GO" id="GO:0006168">
    <property type="term" value="P:adenine salvage"/>
    <property type="evidence" value="ECO:0007669"/>
    <property type="project" value="InterPro"/>
</dbReference>
<dbReference type="NCBIfam" id="NF002634">
    <property type="entry name" value="PRK02304.1-3"/>
    <property type="match status" value="1"/>
</dbReference>
<comment type="catalytic activity">
    <reaction evidence="1 11">
        <text>AMP + diphosphate = 5-phospho-alpha-D-ribose 1-diphosphate + adenine</text>
        <dbReference type="Rhea" id="RHEA:16609"/>
        <dbReference type="ChEBI" id="CHEBI:16708"/>
        <dbReference type="ChEBI" id="CHEBI:33019"/>
        <dbReference type="ChEBI" id="CHEBI:58017"/>
        <dbReference type="ChEBI" id="CHEBI:456215"/>
        <dbReference type="EC" id="2.4.2.7"/>
    </reaction>
</comment>
<dbReference type="HAMAP" id="MF_00004">
    <property type="entry name" value="Aden_phosphoribosyltr"/>
    <property type="match status" value="1"/>
</dbReference>
<organism evidence="13 14">
    <name type="scientific">Stackebrandtia nassauensis (strain DSM 44728 / CIP 108903 / NRRL B-16338 / NBRC 102104 / LLR-40K-21)</name>
    <dbReference type="NCBI Taxonomy" id="446470"/>
    <lineage>
        <taxon>Bacteria</taxon>
        <taxon>Bacillati</taxon>
        <taxon>Actinomycetota</taxon>
        <taxon>Actinomycetes</taxon>
        <taxon>Glycomycetales</taxon>
        <taxon>Glycomycetaceae</taxon>
        <taxon>Stackebrandtia</taxon>
    </lineage>
</organism>
<dbReference type="FunFam" id="3.40.50.2020:FF:000021">
    <property type="entry name" value="Adenine phosphoribosyltransferase"/>
    <property type="match status" value="1"/>
</dbReference>
<evidence type="ECO:0000256" key="1">
    <source>
        <dbReference type="ARBA" id="ARBA00000868"/>
    </source>
</evidence>
<dbReference type="InterPro" id="IPR000836">
    <property type="entry name" value="PRTase_dom"/>
</dbReference>
<evidence type="ECO:0000256" key="5">
    <source>
        <dbReference type="ARBA" id="ARBA00008391"/>
    </source>
</evidence>
<dbReference type="UniPathway" id="UPA00588">
    <property type="reaction ID" value="UER00646"/>
</dbReference>
<dbReference type="PANTHER" id="PTHR32315:SF3">
    <property type="entry name" value="ADENINE PHOSPHORIBOSYLTRANSFERASE"/>
    <property type="match status" value="1"/>
</dbReference>
<dbReference type="GO" id="GO:0044209">
    <property type="term" value="P:AMP salvage"/>
    <property type="evidence" value="ECO:0007669"/>
    <property type="project" value="UniProtKB-UniRule"/>
</dbReference>
<dbReference type="InterPro" id="IPR050054">
    <property type="entry name" value="UPRTase/APRTase"/>
</dbReference>
<comment type="function">
    <text evidence="2 11">Catalyzes a salvage reaction resulting in the formation of AMP, that is energically less costly than de novo synthesis.</text>
</comment>
<dbReference type="Gene3D" id="3.40.50.2020">
    <property type="match status" value="1"/>
</dbReference>
<dbReference type="CDD" id="cd06223">
    <property type="entry name" value="PRTases_typeI"/>
    <property type="match status" value="1"/>
</dbReference>
<evidence type="ECO:0000313" key="13">
    <source>
        <dbReference type="EMBL" id="ADD41182.1"/>
    </source>
</evidence>
<dbReference type="NCBIfam" id="NF002636">
    <property type="entry name" value="PRK02304.1-5"/>
    <property type="match status" value="1"/>
</dbReference>
<dbReference type="KEGG" id="sna:Snas_1478"/>
<dbReference type="GO" id="GO:0002055">
    <property type="term" value="F:adenine binding"/>
    <property type="evidence" value="ECO:0007669"/>
    <property type="project" value="TreeGrafter"/>
</dbReference>
<evidence type="ECO:0000256" key="11">
    <source>
        <dbReference type="HAMAP-Rule" id="MF_00004"/>
    </source>
</evidence>
<evidence type="ECO:0000256" key="4">
    <source>
        <dbReference type="ARBA" id="ARBA00004659"/>
    </source>
</evidence>
<dbReference type="SUPFAM" id="SSF53271">
    <property type="entry name" value="PRTase-like"/>
    <property type="match status" value="1"/>
</dbReference>
<sequence>MDLNDYVTAVEDFPITGVSFKDITPMLAAPAAFDHSVELLCQTARTLGGDKIAAFDARGFLWAAPMAVRLRLPLVPIRKKGKLPRATSSTSYKGEYGTETVEMHTDAIASGERILLVDDVIATGESMRAGAKLVEELGGTVTACLAVIELTYLGAQDLLKDLRVDSLLRY</sequence>
<dbReference type="Pfam" id="PF00156">
    <property type="entry name" value="Pribosyltran"/>
    <property type="match status" value="1"/>
</dbReference>
<comment type="pathway">
    <text evidence="4 11">Purine metabolism; AMP biosynthesis via salvage pathway; AMP from adenine: step 1/1.</text>
</comment>
<keyword evidence="14" id="KW-1185">Reference proteome</keyword>
<evidence type="ECO:0000256" key="8">
    <source>
        <dbReference type="ARBA" id="ARBA00022676"/>
    </source>
</evidence>
<gene>
    <name evidence="11" type="primary">apt</name>
    <name evidence="13" type="ordered locus">Snas_1478</name>
</gene>
<dbReference type="EMBL" id="CP001778">
    <property type="protein sequence ID" value="ADD41182.1"/>
    <property type="molecule type" value="Genomic_DNA"/>
</dbReference>
<dbReference type="HOGENOM" id="CLU_063339_3_0_11"/>
<evidence type="ECO:0000256" key="2">
    <source>
        <dbReference type="ARBA" id="ARBA00003968"/>
    </source>
</evidence>
<evidence type="ECO:0000313" key="14">
    <source>
        <dbReference type="Proteomes" id="UP000000844"/>
    </source>
</evidence>
<dbReference type="RefSeq" id="WP_013016753.1">
    <property type="nucleotide sequence ID" value="NC_013947.1"/>
</dbReference>
<dbReference type="EC" id="2.4.2.7" evidence="6 11"/>
<keyword evidence="10 11" id="KW-0660">Purine salvage</keyword>
<accession>D3PVC9</accession>
<evidence type="ECO:0000256" key="3">
    <source>
        <dbReference type="ARBA" id="ARBA00004496"/>
    </source>
</evidence>
<dbReference type="STRING" id="446470.Snas_1478"/>
<dbReference type="GO" id="GO:0016208">
    <property type="term" value="F:AMP binding"/>
    <property type="evidence" value="ECO:0007669"/>
    <property type="project" value="TreeGrafter"/>
</dbReference>
<dbReference type="Proteomes" id="UP000000844">
    <property type="component" value="Chromosome"/>
</dbReference>
<dbReference type="AlphaFoldDB" id="D3PVC9"/>
<evidence type="ECO:0000256" key="10">
    <source>
        <dbReference type="ARBA" id="ARBA00022726"/>
    </source>
</evidence>
<dbReference type="eggNOG" id="COG0503">
    <property type="taxonomic scope" value="Bacteria"/>
</dbReference>
<evidence type="ECO:0000256" key="6">
    <source>
        <dbReference type="ARBA" id="ARBA00011893"/>
    </source>
</evidence>
<dbReference type="OrthoDB" id="9803963at2"/>
<reference evidence="13 14" key="1">
    <citation type="journal article" date="2009" name="Stand. Genomic Sci.">
        <title>Complete genome sequence of Stackebrandtia nassauensis type strain (LLR-40K-21).</title>
        <authorList>
            <person name="Munk C."/>
            <person name="Lapidus A."/>
            <person name="Copeland A."/>
            <person name="Jando M."/>
            <person name="Mayilraj S."/>
            <person name="Glavina Del Rio T."/>
            <person name="Nolan M."/>
            <person name="Chen F."/>
            <person name="Lucas S."/>
            <person name="Tice H."/>
            <person name="Cheng J.F."/>
            <person name="Han C."/>
            <person name="Detter J.C."/>
            <person name="Bruce D."/>
            <person name="Goodwin L."/>
            <person name="Chain P."/>
            <person name="Pitluck S."/>
            <person name="Goker M."/>
            <person name="Ovchinikova G."/>
            <person name="Pati A."/>
            <person name="Ivanova N."/>
            <person name="Mavromatis K."/>
            <person name="Chen A."/>
            <person name="Palaniappan K."/>
            <person name="Land M."/>
            <person name="Hauser L."/>
            <person name="Chang Y.J."/>
            <person name="Jeffries C.D."/>
            <person name="Bristow J."/>
            <person name="Eisen J.A."/>
            <person name="Markowitz V."/>
            <person name="Hugenholtz P."/>
            <person name="Kyrpides N.C."/>
            <person name="Klenk H.P."/>
        </authorList>
    </citation>
    <scope>NUCLEOTIDE SEQUENCE [LARGE SCALE GENOMIC DNA]</scope>
    <source>
        <strain evidence="14">DSM 44728 / CIP 108903 / NRRL B-16338 / NBRC 102104 / LLR-40K-21</strain>
    </source>
</reference>
<comment type="similarity">
    <text evidence="5 11">Belongs to the purine/pyrimidine phosphoribosyltransferase family.</text>
</comment>
<dbReference type="InterPro" id="IPR005764">
    <property type="entry name" value="Ade_phspho_trans"/>
</dbReference>